<dbReference type="EMBL" id="JAUEPO010000002">
    <property type="protein sequence ID" value="KAK3332818.1"/>
    <property type="molecule type" value="Genomic_DNA"/>
</dbReference>
<feature type="compositionally biased region" description="Polar residues" evidence="1">
    <location>
        <begin position="239"/>
        <end position="250"/>
    </location>
</feature>
<feature type="compositionally biased region" description="Basic and acidic residues" evidence="1">
    <location>
        <begin position="256"/>
        <end position="271"/>
    </location>
</feature>
<keyword evidence="3" id="KW-1185">Reference proteome</keyword>
<accession>A0AAE0IWZ8</accession>
<dbReference type="AlphaFoldDB" id="A0AAE0IWZ8"/>
<feature type="region of interest" description="Disordered" evidence="1">
    <location>
        <begin position="238"/>
        <end position="292"/>
    </location>
</feature>
<protein>
    <submittedName>
        <fullName evidence="2">Uncharacterized protein</fullName>
    </submittedName>
</protein>
<feature type="compositionally biased region" description="Basic and acidic residues" evidence="1">
    <location>
        <begin position="135"/>
        <end position="144"/>
    </location>
</feature>
<sequence length="314" mass="33966">MSYDDYGLPELGGVHLAFQASNEASREAEKQNEDLVICSDDRTDEKTTVAGLNLGSQVGESSRSGGEWLIDGSLVLADLALLADIQESLSAGLALEYEAGVTTIFEAPAQMSLITRHAQVSAGFPDGSSSRLRREKSADPESRHPRTCHLLGRRLDPLPARPHVDIYLLSTFMPAISRSAGRKRTSYLAGLELEQWARATFVILASTVREVPDAPTTTTNRKWTGNCQLLWSATHPKTENWSDSGGSNHGSAGYHRSSDRRLKTRSPREQEVGDQSIRQSHHDRVGISGLGNSACGAPGKALTAAEHVALKVLL</sequence>
<reference evidence="2" key="2">
    <citation type="submission" date="2023-06" db="EMBL/GenBank/DDBJ databases">
        <authorList>
            <consortium name="Lawrence Berkeley National Laboratory"/>
            <person name="Haridas S."/>
            <person name="Hensen N."/>
            <person name="Bonometti L."/>
            <person name="Westerberg I."/>
            <person name="Brannstrom I.O."/>
            <person name="Guillou S."/>
            <person name="Cros-Aarteil S."/>
            <person name="Calhoun S."/>
            <person name="Kuo A."/>
            <person name="Mondo S."/>
            <person name="Pangilinan J."/>
            <person name="Riley R."/>
            <person name="Labutti K."/>
            <person name="Andreopoulos B."/>
            <person name="Lipzen A."/>
            <person name="Chen C."/>
            <person name="Yanf M."/>
            <person name="Daum C."/>
            <person name="Ng V."/>
            <person name="Clum A."/>
            <person name="Steindorff A."/>
            <person name="Ohm R."/>
            <person name="Martin F."/>
            <person name="Silar P."/>
            <person name="Natvig D."/>
            <person name="Lalanne C."/>
            <person name="Gautier V."/>
            <person name="Ament-Velasquez S.L."/>
            <person name="Kruys A."/>
            <person name="Hutchinson M.I."/>
            <person name="Powell A.J."/>
            <person name="Barry K."/>
            <person name="Miller A.N."/>
            <person name="Grigoriev I.V."/>
            <person name="Debuchy R."/>
            <person name="Gladieux P."/>
            <person name="Thoren M.H."/>
            <person name="Johannesson H."/>
        </authorList>
    </citation>
    <scope>NUCLEOTIDE SEQUENCE</scope>
    <source>
        <strain evidence="2">SMH4131-1</strain>
    </source>
</reference>
<organism evidence="2 3">
    <name type="scientific">Cercophora scortea</name>
    <dbReference type="NCBI Taxonomy" id="314031"/>
    <lineage>
        <taxon>Eukaryota</taxon>
        <taxon>Fungi</taxon>
        <taxon>Dikarya</taxon>
        <taxon>Ascomycota</taxon>
        <taxon>Pezizomycotina</taxon>
        <taxon>Sordariomycetes</taxon>
        <taxon>Sordariomycetidae</taxon>
        <taxon>Sordariales</taxon>
        <taxon>Lasiosphaeriaceae</taxon>
        <taxon>Cercophora</taxon>
    </lineage>
</organism>
<evidence type="ECO:0000256" key="1">
    <source>
        <dbReference type="SAM" id="MobiDB-lite"/>
    </source>
</evidence>
<dbReference type="Proteomes" id="UP001286456">
    <property type="component" value="Unassembled WGS sequence"/>
</dbReference>
<gene>
    <name evidence="2" type="ORF">B0T19DRAFT_398553</name>
</gene>
<reference evidence="2" key="1">
    <citation type="journal article" date="2023" name="Mol. Phylogenet. Evol.">
        <title>Genome-scale phylogeny and comparative genomics of the fungal order Sordariales.</title>
        <authorList>
            <person name="Hensen N."/>
            <person name="Bonometti L."/>
            <person name="Westerberg I."/>
            <person name="Brannstrom I.O."/>
            <person name="Guillou S."/>
            <person name="Cros-Aarteil S."/>
            <person name="Calhoun S."/>
            <person name="Haridas S."/>
            <person name="Kuo A."/>
            <person name="Mondo S."/>
            <person name="Pangilinan J."/>
            <person name="Riley R."/>
            <person name="LaButti K."/>
            <person name="Andreopoulos B."/>
            <person name="Lipzen A."/>
            <person name="Chen C."/>
            <person name="Yan M."/>
            <person name="Daum C."/>
            <person name="Ng V."/>
            <person name="Clum A."/>
            <person name="Steindorff A."/>
            <person name="Ohm R.A."/>
            <person name="Martin F."/>
            <person name="Silar P."/>
            <person name="Natvig D.O."/>
            <person name="Lalanne C."/>
            <person name="Gautier V."/>
            <person name="Ament-Velasquez S.L."/>
            <person name="Kruys A."/>
            <person name="Hutchinson M.I."/>
            <person name="Powell A.J."/>
            <person name="Barry K."/>
            <person name="Miller A.N."/>
            <person name="Grigoriev I.V."/>
            <person name="Debuchy R."/>
            <person name="Gladieux P."/>
            <person name="Hiltunen Thoren M."/>
            <person name="Johannesson H."/>
        </authorList>
    </citation>
    <scope>NUCLEOTIDE SEQUENCE</scope>
    <source>
        <strain evidence="2">SMH4131-1</strain>
    </source>
</reference>
<feature type="region of interest" description="Disordered" evidence="1">
    <location>
        <begin position="122"/>
        <end position="146"/>
    </location>
</feature>
<name>A0AAE0IWZ8_9PEZI</name>
<evidence type="ECO:0000313" key="3">
    <source>
        <dbReference type="Proteomes" id="UP001286456"/>
    </source>
</evidence>
<evidence type="ECO:0000313" key="2">
    <source>
        <dbReference type="EMBL" id="KAK3332818.1"/>
    </source>
</evidence>
<proteinExistence type="predicted"/>
<comment type="caution">
    <text evidence="2">The sequence shown here is derived from an EMBL/GenBank/DDBJ whole genome shotgun (WGS) entry which is preliminary data.</text>
</comment>